<evidence type="ECO:0000256" key="2">
    <source>
        <dbReference type="ARBA" id="ARBA00010876"/>
    </source>
</evidence>
<dbReference type="EMBL" id="JAOQKE010000008">
    <property type="protein sequence ID" value="MCU6725332.1"/>
    <property type="molecule type" value="Genomic_DNA"/>
</dbReference>
<evidence type="ECO:0000256" key="4">
    <source>
        <dbReference type="ARBA" id="ARBA00031870"/>
    </source>
</evidence>
<gene>
    <name evidence="7" type="ORF">OCV47_08215</name>
</gene>
<comment type="caution">
    <text evidence="7">The sequence shown here is derived from an EMBL/GenBank/DDBJ whole genome shotgun (WGS) entry which is preliminary data.</text>
</comment>
<keyword evidence="3" id="KW-0413">Isomerase</keyword>
<dbReference type="InterPro" id="IPR020103">
    <property type="entry name" value="PsdUridine_synth_cat_dom_sf"/>
</dbReference>
<evidence type="ECO:0000256" key="3">
    <source>
        <dbReference type="ARBA" id="ARBA00023235"/>
    </source>
</evidence>
<dbReference type="CDD" id="cd02869">
    <property type="entry name" value="PseudoU_synth_RluA_like"/>
    <property type="match status" value="1"/>
</dbReference>
<comment type="similarity">
    <text evidence="2">Belongs to the pseudouridine synthase RluA family.</text>
</comment>
<dbReference type="InterPro" id="IPR006145">
    <property type="entry name" value="PsdUridine_synth_RsuA/RluA"/>
</dbReference>
<dbReference type="RefSeq" id="WP_262654654.1">
    <property type="nucleotide sequence ID" value="NZ_JAOQKE010000008.1"/>
</dbReference>
<reference evidence="7 8" key="1">
    <citation type="journal article" date="2021" name="ISME Commun">
        <title>Automated analysis of genomic sequences facilitates high-throughput and comprehensive description of bacteria.</title>
        <authorList>
            <person name="Hitch T.C.A."/>
        </authorList>
    </citation>
    <scope>NUCLEOTIDE SEQUENCE [LARGE SCALE GENOMIC DNA]</scope>
    <source>
        <strain evidence="7 8">Sanger_29</strain>
    </source>
</reference>
<dbReference type="InterPro" id="IPR050188">
    <property type="entry name" value="RluA_PseudoU_synthase"/>
</dbReference>
<dbReference type="PANTHER" id="PTHR21600">
    <property type="entry name" value="MITOCHONDRIAL RNA PSEUDOURIDINE SYNTHASE"/>
    <property type="match status" value="1"/>
</dbReference>
<dbReference type="Proteomes" id="UP001652338">
    <property type="component" value="Unassembled WGS sequence"/>
</dbReference>
<dbReference type="PANTHER" id="PTHR21600:SF83">
    <property type="entry name" value="PSEUDOURIDYLATE SYNTHASE RPUSD4, MITOCHONDRIAL"/>
    <property type="match status" value="1"/>
</dbReference>
<proteinExistence type="inferred from homology"/>
<feature type="domain" description="Pseudouridine synthase RsuA/RluA-like" evidence="6">
    <location>
        <begin position="11"/>
        <end position="165"/>
    </location>
</feature>
<protein>
    <recommendedName>
        <fullName evidence="4">RNA pseudouridylate synthase</fullName>
    </recommendedName>
    <alternativeName>
        <fullName evidence="5">RNA-uridine isomerase</fullName>
    </alternativeName>
</protein>
<evidence type="ECO:0000313" key="8">
    <source>
        <dbReference type="Proteomes" id="UP001652338"/>
    </source>
</evidence>
<dbReference type="SUPFAM" id="SSF55120">
    <property type="entry name" value="Pseudouridine synthase"/>
    <property type="match status" value="1"/>
</dbReference>
<comment type="catalytic activity">
    <reaction evidence="1">
        <text>a uridine in RNA = a pseudouridine in RNA</text>
        <dbReference type="Rhea" id="RHEA:48348"/>
        <dbReference type="Rhea" id="RHEA-COMP:12068"/>
        <dbReference type="Rhea" id="RHEA-COMP:12069"/>
        <dbReference type="ChEBI" id="CHEBI:65314"/>
        <dbReference type="ChEBI" id="CHEBI:65315"/>
    </reaction>
</comment>
<evidence type="ECO:0000256" key="1">
    <source>
        <dbReference type="ARBA" id="ARBA00000073"/>
    </source>
</evidence>
<evidence type="ECO:0000259" key="6">
    <source>
        <dbReference type="Pfam" id="PF00849"/>
    </source>
</evidence>
<sequence length="219" mass="24742">MEYIVYEDKQIIVCRKPSGLAVQNASFGKKDLESMMKTYLFEKEGRANPYLGVIHRLDQPVQGLVVFARDAKSAASLSAQVQNGQMKKYYQAVSCKIPEEKEGMLIHFLKKNGKTNCSEAVSERNTGAKKAQLYYKVLEEKEGCALFEIELFTGRHHQIRVQMAASHMPLAGDQKYNPEAEKGEQIALCACRLQFRHPVTGKQMTFTCEPEGGAFELFY</sequence>
<evidence type="ECO:0000313" key="7">
    <source>
        <dbReference type="EMBL" id="MCU6725332.1"/>
    </source>
</evidence>
<dbReference type="Pfam" id="PF00849">
    <property type="entry name" value="PseudoU_synth_2"/>
    <property type="match status" value="1"/>
</dbReference>
<keyword evidence="8" id="KW-1185">Reference proteome</keyword>
<accession>A0ABT2SLF0</accession>
<dbReference type="Gene3D" id="3.30.2350.10">
    <property type="entry name" value="Pseudouridine synthase"/>
    <property type="match status" value="1"/>
</dbReference>
<organism evidence="7 8">
    <name type="scientific">Muricoprocola aceti</name>
    <dbReference type="NCBI Taxonomy" id="2981772"/>
    <lineage>
        <taxon>Bacteria</taxon>
        <taxon>Bacillati</taxon>
        <taxon>Bacillota</taxon>
        <taxon>Clostridia</taxon>
        <taxon>Lachnospirales</taxon>
        <taxon>Lachnospiraceae</taxon>
        <taxon>Muricoprocola</taxon>
    </lineage>
</organism>
<evidence type="ECO:0000256" key="5">
    <source>
        <dbReference type="ARBA" id="ARBA00033164"/>
    </source>
</evidence>
<name>A0ABT2SLF0_9FIRM</name>